<organism evidence="3 4">
    <name type="scientific">Winogradskya consettensis</name>
    <dbReference type="NCBI Taxonomy" id="113560"/>
    <lineage>
        <taxon>Bacteria</taxon>
        <taxon>Bacillati</taxon>
        <taxon>Actinomycetota</taxon>
        <taxon>Actinomycetes</taxon>
        <taxon>Micromonosporales</taxon>
        <taxon>Micromonosporaceae</taxon>
        <taxon>Winogradskya</taxon>
    </lineage>
</organism>
<protein>
    <recommendedName>
        <fullName evidence="5">DUF1616 domain-containing protein</fullName>
    </recommendedName>
</protein>
<feature type="compositionally biased region" description="Low complexity" evidence="1">
    <location>
        <begin position="120"/>
        <end position="175"/>
    </location>
</feature>
<name>A0A919SF42_9ACTN</name>
<dbReference type="Proteomes" id="UP000680865">
    <property type="component" value="Unassembled WGS sequence"/>
</dbReference>
<reference evidence="3" key="1">
    <citation type="submission" date="2021-03" db="EMBL/GenBank/DDBJ databases">
        <title>Whole genome shotgun sequence of Actinoplanes consettensis NBRC 14913.</title>
        <authorList>
            <person name="Komaki H."/>
            <person name="Tamura T."/>
        </authorList>
    </citation>
    <scope>NUCLEOTIDE SEQUENCE</scope>
    <source>
        <strain evidence="3">NBRC 14913</strain>
    </source>
</reference>
<gene>
    <name evidence="3" type="ORF">Aco04nite_24370</name>
</gene>
<feature type="transmembrane region" description="Helical" evidence="2">
    <location>
        <begin position="231"/>
        <end position="249"/>
    </location>
</feature>
<comment type="caution">
    <text evidence="3">The sequence shown here is derived from an EMBL/GenBank/DDBJ whole genome shotgun (WGS) entry which is preliminary data.</text>
</comment>
<feature type="transmembrane region" description="Helical" evidence="2">
    <location>
        <begin position="61"/>
        <end position="81"/>
    </location>
</feature>
<feature type="region of interest" description="Disordered" evidence="1">
    <location>
        <begin position="113"/>
        <end position="189"/>
    </location>
</feature>
<evidence type="ECO:0000256" key="1">
    <source>
        <dbReference type="SAM" id="MobiDB-lite"/>
    </source>
</evidence>
<evidence type="ECO:0000313" key="4">
    <source>
        <dbReference type="Proteomes" id="UP000680865"/>
    </source>
</evidence>
<evidence type="ECO:0000313" key="3">
    <source>
        <dbReference type="EMBL" id="GIM71257.1"/>
    </source>
</evidence>
<dbReference type="EMBL" id="BOQP01000010">
    <property type="protein sequence ID" value="GIM71257.1"/>
    <property type="molecule type" value="Genomic_DNA"/>
</dbReference>
<keyword evidence="4" id="KW-1185">Reference proteome</keyword>
<dbReference type="AlphaFoldDB" id="A0A919SF42"/>
<keyword evidence="2" id="KW-0472">Membrane</keyword>
<feature type="transmembrane region" description="Helical" evidence="2">
    <location>
        <begin position="29"/>
        <end position="49"/>
    </location>
</feature>
<evidence type="ECO:0008006" key="5">
    <source>
        <dbReference type="Google" id="ProtNLM"/>
    </source>
</evidence>
<feature type="transmembrane region" description="Helical" evidence="2">
    <location>
        <begin position="87"/>
        <end position="107"/>
    </location>
</feature>
<keyword evidence="2" id="KW-1133">Transmembrane helix</keyword>
<evidence type="ECO:0000256" key="2">
    <source>
        <dbReference type="SAM" id="Phobius"/>
    </source>
</evidence>
<accession>A0A919SF42</accession>
<keyword evidence="2" id="KW-0812">Transmembrane</keyword>
<dbReference type="RefSeq" id="WP_212997342.1">
    <property type="nucleotide sequence ID" value="NZ_BAAATW010000013.1"/>
</dbReference>
<proteinExistence type="predicted"/>
<sequence length="352" mass="35371">MNPLLTRIVWAATTLSALAVLLGPQPLPIIGGLLLGLVLPGTALTGALLRDRTLTVVERVTLAPALSMAVLVIAGLVIYLCRLPLDRVTWTAATAGVTIAALIAALIPSRSPAGSPITPGSSGPDSAGRDSSGPGSSGRATSGSGSAASELASSGHASSGHASSGHASSGAAAAGSAGGGAAGNSPRPRVVAAEPTMTEAHTIVMQVVPPTTEERLAAEYRVKRNRLIKQSLPLLLVAAILGGASWLSFHTSRETYKTTVTALSAEPAGAVASDGNRTVVVSASGLLDEDAPYKVTVNPVAASTKASRTITASAAGTWRETLTIPGDERVTISLYRSGDTTAYRTISISASS</sequence>